<dbReference type="EMBL" id="CP036526">
    <property type="protein sequence ID" value="QDT08153.1"/>
    <property type="molecule type" value="Genomic_DNA"/>
</dbReference>
<evidence type="ECO:0000259" key="2">
    <source>
        <dbReference type="Pfam" id="PF13360"/>
    </source>
</evidence>
<dbReference type="AlphaFoldDB" id="A0A517NM51"/>
<protein>
    <submittedName>
        <fullName evidence="3">Outer membrane biogenesis protein BamB</fullName>
    </submittedName>
</protein>
<evidence type="ECO:0000313" key="3">
    <source>
        <dbReference type="EMBL" id="QDT08153.1"/>
    </source>
</evidence>
<dbReference type="Gene3D" id="2.130.10.10">
    <property type="entry name" value="YVTN repeat-like/Quinoprotein amine dehydrogenase"/>
    <property type="match status" value="1"/>
</dbReference>
<feature type="domain" description="Pyrrolo-quinoline quinone repeat" evidence="2">
    <location>
        <begin position="127"/>
        <end position="376"/>
    </location>
</feature>
<evidence type="ECO:0000313" key="4">
    <source>
        <dbReference type="Proteomes" id="UP000319817"/>
    </source>
</evidence>
<gene>
    <name evidence="3" type="ORF">K239x_00850</name>
</gene>
<sequence length="471" mass="51634">MASLIDGADQPASESSRTESPSDCMNHSISQLSVVTFALLPLTIVLSTASADNWSGWLGSQRDGVYREKGIVDEIPDEGLKIKWRKAIDGGYAGPAVADGRVFVFDYVTKSGKAFNDPGQRATLQGEERLTAFDVETGEQLWQFSYDRAYSISYPAGPRCTPTIDGQHVYILGSEGDLKCLQVADGEVVWSRNLKTDFDAEVPIWGFAAHPLIDGDMLYTLVGGRGQTVVAFDKATGEVKWKSLSAKAGYCAPQIIQEGGTRQLVIFHPEGVDGLNPATGESYWNVPMKPSYEMSVAQPMIDGNLMYVSSIHTEAVLIELDKTKPDAKELWRGEAKNAVHCSNSPPVFVDGVIYGTDCSQGSLIAVDSEDGTRLWETFAPTKPDEKRFIKHGTAFVTRLGDSDRFLLMSENGDLIIAKLSRDAYEEKGRFHVLEPTNESFGRPVVWSHPAYANKTAFVRNDKEIVAVDLAK</sequence>
<dbReference type="PANTHER" id="PTHR34512:SF30">
    <property type="entry name" value="OUTER MEMBRANE PROTEIN ASSEMBLY FACTOR BAMB"/>
    <property type="match status" value="1"/>
</dbReference>
<dbReference type="InterPro" id="IPR018391">
    <property type="entry name" value="PQQ_b-propeller_rpt"/>
</dbReference>
<organism evidence="3 4">
    <name type="scientific">Stieleria marina</name>
    <dbReference type="NCBI Taxonomy" id="1930275"/>
    <lineage>
        <taxon>Bacteria</taxon>
        <taxon>Pseudomonadati</taxon>
        <taxon>Planctomycetota</taxon>
        <taxon>Planctomycetia</taxon>
        <taxon>Pirellulales</taxon>
        <taxon>Pirellulaceae</taxon>
        <taxon>Stieleria</taxon>
    </lineage>
</organism>
<keyword evidence="4" id="KW-1185">Reference proteome</keyword>
<dbReference type="Pfam" id="PF13360">
    <property type="entry name" value="PQQ_2"/>
    <property type="match status" value="1"/>
</dbReference>
<proteinExistence type="predicted"/>
<dbReference type="InterPro" id="IPR002372">
    <property type="entry name" value="PQQ_rpt_dom"/>
</dbReference>
<dbReference type="SMART" id="SM00564">
    <property type="entry name" value="PQQ"/>
    <property type="match status" value="4"/>
</dbReference>
<feature type="compositionally biased region" description="Polar residues" evidence="1">
    <location>
        <begin position="12"/>
        <end position="24"/>
    </location>
</feature>
<name>A0A517NM51_9BACT</name>
<evidence type="ECO:0000256" key="1">
    <source>
        <dbReference type="SAM" id="MobiDB-lite"/>
    </source>
</evidence>
<dbReference type="SUPFAM" id="SSF50998">
    <property type="entry name" value="Quinoprotein alcohol dehydrogenase-like"/>
    <property type="match status" value="1"/>
</dbReference>
<dbReference type="Gene3D" id="2.40.10.480">
    <property type="match status" value="1"/>
</dbReference>
<feature type="region of interest" description="Disordered" evidence="1">
    <location>
        <begin position="1"/>
        <end position="24"/>
    </location>
</feature>
<accession>A0A517NM51</accession>
<dbReference type="Proteomes" id="UP000319817">
    <property type="component" value="Chromosome"/>
</dbReference>
<dbReference type="PANTHER" id="PTHR34512">
    <property type="entry name" value="CELL SURFACE PROTEIN"/>
    <property type="match status" value="1"/>
</dbReference>
<reference evidence="3 4" key="1">
    <citation type="submission" date="2019-02" db="EMBL/GenBank/DDBJ databases">
        <title>Deep-cultivation of Planctomycetes and their phenomic and genomic characterization uncovers novel biology.</title>
        <authorList>
            <person name="Wiegand S."/>
            <person name="Jogler M."/>
            <person name="Boedeker C."/>
            <person name="Pinto D."/>
            <person name="Vollmers J."/>
            <person name="Rivas-Marin E."/>
            <person name="Kohn T."/>
            <person name="Peeters S.H."/>
            <person name="Heuer A."/>
            <person name="Rast P."/>
            <person name="Oberbeckmann S."/>
            <person name="Bunk B."/>
            <person name="Jeske O."/>
            <person name="Meyerdierks A."/>
            <person name="Storesund J.E."/>
            <person name="Kallscheuer N."/>
            <person name="Luecker S."/>
            <person name="Lage O.M."/>
            <person name="Pohl T."/>
            <person name="Merkel B.J."/>
            <person name="Hornburger P."/>
            <person name="Mueller R.-W."/>
            <person name="Bruemmer F."/>
            <person name="Labrenz M."/>
            <person name="Spormann A.M."/>
            <person name="Op den Camp H."/>
            <person name="Overmann J."/>
            <person name="Amann R."/>
            <person name="Jetten M.S.M."/>
            <person name="Mascher T."/>
            <person name="Medema M.H."/>
            <person name="Devos D.P."/>
            <person name="Kaster A.-K."/>
            <person name="Ovreas L."/>
            <person name="Rohde M."/>
            <person name="Galperin M.Y."/>
            <person name="Jogler C."/>
        </authorList>
    </citation>
    <scope>NUCLEOTIDE SEQUENCE [LARGE SCALE GENOMIC DNA]</scope>
    <source>
        <strain evidence="3 4">K23_9</strain>
    </source>
</reference>
<dbReference type="InterPro" id="IPR015943">
    <property type="entry name" value="WD40/YVTN_repeat-like_dom_sf"/>
</dbReference>
<dbReference type="InterPro" id="IPR011047">
    <property type="entry name" value="Quinoprotein_ADH-like_sf"/>
</dbReference>